<evidence type="ECO:0000313" key="8">
    <source>
        <dbReference type="Proteomes" id="UP000564677"/>
    </source>
</evidence>
<dbReference type="PANTHER" id="PTHR34001:SF3">
    <property type="entry name" value="BLL7405 PROTEIN"/>
    <property type="match status" value="1"/>
</dbReference>
<keyword evidence="3" id="KW-0472">Membrane</keyword>
<dbReference type="Pfam" id="PF13505">
    <property type="entry name" value="OMP_b-brl"/>
    <property type="match status" value="1"/>
</dbReference>
<evidence type="ECO:0000259" key="6">
    <source>
        <dbReference type="Pfam" id="PF13505"/>
    </source>
</evidence>
<reference evidence="7 8" key="1">
    <citation type="submission" date="2020-03" db="EMBL/GenBank/DDBJ databases">
        <title>Genomic Encyclopedia of Type Strains, Phase IV (KMG-IV): sequencing the most valuable type-strain genomes for metagenomic binning, comparative biology and taxonomic classification.</title>
        <authorList>
            <person name="Goeker M."/>
        </authorList>
    </citation>
    <scope>NUCLEOTIDE SEQUENCE [LARGE SCALE GENOMIC DNA]</scope>
    <source>
        <strain evidence="7 8">DSM 4733</strain>
    </source>
</reference>
<proteinExistence type="inferred from homology"/>
<dbReference type="InterPro" id="IPR011250">
    <property type="entry name" value="OMP/PagP_B-barrel"/>
</dbReference>
<dbReference type="SUPFAM" id="SSF56925">
    <property type="entry name" value="OMPA-like"/>
    <property type="match status" value="1"/>
</dbReference>
<dbReference type="InterPro" id="IPR027385">
    <property type="entry name" value="Beta-barrel_OMP"/>
</dbReference>
<protein>
    <submittedName>
        <fullName evidence="7">Outer membrane immunogenic protein</fullName>
    </submittedName>
</protein>
<comment type="caution">
    <text evidence="7">The sequence shown here is derived from an EMBL/GenBank/DDBJ whole genome shotgun (WGS) entry which is preliminary data.</text>
</comment>
<dbReference type="InterPro" id="IPR051692">
    <property type="entry name" value="OMP-like"/>
</dbReference>
<gene>
    <name evidence="7" type="ORF">FHR20_000422</name>
</gene>
<evidence type="ECO:0000256" key="4">
    <source>
        <dbReference type="ARBA" id="ARBA00038306"/>
    </source>
</evidence>
<feature type="signal peptide" evidence="5">
    <location>
        <begin position="1"/>
        <end position="21"/>
    </location>
</feature>
<evidence type="ECO:0000256" key="3">
    <source>
        <dbReference type="ARBA" id="ARBA00023136"/>
    </source>
</evidence>
<evidence type="ECO:0000256" key="2">
    <source>
        <dbReference type="ARBA" id="ARBA00022729"/>
    </source>
</evidence>
<evidence type="ECO:0000313" key="7">
    <source>
        <dbReference type="EMBL" id="NIJ63491.1"/>
    </source>
</evidence>
<keyword evidence="8" id="KW-1185">Reference proteome</keyword>
<evidence type="ECO:0000256" key="1">
    <source>
        <dbReference type="ARBA" id="ARBA00004370"/>
    </source>
</evidence>
<name>A0A7X5ZTX6_9SPHN</name>
<comment type="similarity">
    <text evidence="4">Belongs to the Omp25/RopB family.</text>
</comment>
<feature type="domain" description="Outer membrane protein beta-barrel" evidence="6">
    <location>
        <begin position="8"/>
        <end position="178"/>
    </location>
</feature>
<sequence>MRILATTALALVAATATPALAQDGTFQGPRAEVIGGWDRVNGDGDGKSGFVYGGAIGYDLQRGKAVFGVDAEVTGSTTKATDAGVTVKAGRDLYAGVRAGIAVTPTTLVYAKGGYTNGRITGETGNVRVSDNLDGFRLGAGVEHAFGQRLYGKVEYRYSNYSQDVERHQVLAGLGVRF</sequence>
<dbReference type="AlphaFoldDB" id="A0A7X5ZTX6"/>
<feature type="chain" id="PRO_5031417916" evidence="5">
    <location>
        <begin position="22"/>
        <end position="178"/>
    </location>
</feature>
<dbReference type="GO" id="GO:0016020">
    <property type="term" value="C:membrane"/>
    <property type="evidence" value="ECO:0007669"/>
    <property type="project" value="UniProtKB-SubCell"/>
</dbReference>
<comment type="subcellular location">
    <subcellularLocation>
        <location evidence="1">Membrane</location>
    </subcellularLocation>
</comment>
<keyword evidence="2 5" id="KW-0732">Signal</keyword>
<dbReference type="EMBL" id="JAASQV010000001">
    <property type="protein sequence ID" value="NIJ63491.1"/>
    <property type="molecule type" value="Genomic_DNA"/>
</dbReference>
<accession>A0A7X5ZTX6</accession>
<dbReference type="Gene3D" id="2.40.160.20">
    <property type="match status" value="1"/>
</dbReference>
<evidence type="ECO:0000256" key="5">
    <source>
        <dbReference type="SAM" id="SignalP"/>
    </source>
</evidence>
<dbReference type="RefSeq" id="WP_167298007.1">
    <property type="nucleotide sequence ID" value="NZ_JAASQV010000001.1"/>
</dbReference>
<dbReference type="Proteomes" id="UP000564677">
    <property type="component" value="Unassembled WGS sequence"/>
</dbReference>
<dbReference type="PANTHER" id="PTHR34001">
    <property type="entry name" value="BLL7405 PROTEIN"/>
    <property type="match status" value="1"/>
</dbReference>
<organism evidence="7 8">
    <name type="scientific">Sphingomonas leidyi</name>
    <dbReference type="NCBI Taxonomy" id="68569"/>
    <lineage>
        <taxon>Bacteria</taxon>
        <taxon>Pseudomonadati</taxon>
        <taxon>Pseudomonadota</taxon>
        <taxon>Alphaproteobacteria</taxon>
        <taxon>Sphingomonadales</taxon>
        <taxon>Sphingomonadaceae</taxon>
        <taxon>Sphingomonas</taxon>
    </lineage>
</organism>